<comment type="catalytic activity">
    <reaction evidence="2">
        <text>oxidized coenzyme F420-(gamma-L-Glu)(n) + a quinol + H(+) = reduced coenzyme F420-(gamma-L-Glu)(n) + a quinone</text>
        <dbReference type="Rhea" id="RHEA:39663"/>
        <dbReference type="Rhea" id="RHEA-COMP:12939"/>
        <dbReference type="Rhea" id="RHEA-COMP:14378"/>
        <dbReference type="ChEBI" id="CHEBI:15378"/>
        <dbReference type="ChEBI" id="CHEBI:24646"/>
        <dbReference type="ChEBI" id="CHEBI:132124"/>
        <dbReference type="ChEBI" id="CHEBI:133980"/>
        <dbReference type="ChEBI" id="CHEBI:139511"/>
    </reaction>
</comment>
<gene>
    <name evidence="4" type="ORF">H9641_13080</name>
</gene>
<dbReference type="EMBL" id="JACSQF010000013">
    <property type="protein sequence ID" value="MBD7981647.1"/>
    <property type="molecule type" value="Genomic_DNA"/>
</dbReference>
<evidence type="ECO:0000313" key="4">
    <source>
        <dbReference type="EMBL" id="MBD7981647.1"/>
    </source>
</evidence>
<evidence type="ECO:0000256" key="2">
    <source>
        <dbReference type="ARBA" id="ARBA00049106"/>
    </source>
</evidence>
<organism evidence="4 5">
    <name type="scientific">Oerskovia merdavium</name>
    <dbReference type="NCBI Taxonomy" id="2762227"/>
    <lineage>
        <taxon>Bacteria</taxon>
        <taxon>Bacillati</taxon>
        <taxon>Actinomycetota</taxon>
        <taxon>Actinomycetes</taxon>
        <taxon>Micrococcales</taxon>
        <taxon>Cellulomonadaceae</taxon>
        <taxon>Oerskovia</taxon>
    </lineage>
</organism>
<dbReference type="InterPro" id="IPR004378">
    <property type="entry name" value="F420H2_quin_Rdtase"/>
</dbReference>
<dbReference type="InterPro" id="IPR012349">
    <property type="entry name" value="Split_barrel_FMN-bd"/>
</dbReference>
<dbReference type="Gene3D" id="2.30.110.10">
    <property type="entry name" value="Electron Transport, Fmn-binding Protein, Chain A"/>
    <property type="match status" value="1"/>
</dbReference>
<evidence type="ECO:0000256" key="3">
    <source>
        <dbReference type="SAM" id="MobiDB-lite"/>
    </source>
</evidence>
<proteinExistence type="inferred from homology"/>
<comment type="caution">
    <text evidence="4">The sequence shown here is derived from an EMBL/GenBank/DDBJ whole genome shotgun (WGS) entry which is preliminary data.</text>
</comment>
<dbReference type="RefSeq" id="WP_191804460.1">
    <property type="nucleotide sequence ID" value="NZ_JACSQF010000013.1"/>
</dbReference>
<comment type="similarity">
    <text evidence="1">Belongs to the F420H(2)-dependent quinone reductase family.</text>
</comment>
<keyword evidence="5" id="KW-1185">Reference proteome</keyword>
<evidence type="ECO:0000313" key="5">
    <source>
        <dbReference type="Proteomes" id="UP000655570"/>
    </source>
</evidence>
<dbReference type="Proteomes" id="UP000655570">
    <property type="component" value="Unassembled WGS sequence"/>
</dbReference>
<reference evidence="4 5" key="1">
    <citation type="submission" date="2020-08" db="EMBL/GenBank/DDBJ databases">
        <title>A Genomic Blueprint of the Chicken Gut Microbiome.</title>
        <authorList>
            <person name="Gilroy R."/>
            <person name="Ravi A."/>
            <person name="Getino M."/>
            <person name="Pursley I."/>
            <person name="Horton D.L."/>
            <person name="Alikhan N.-F."/>
            <person name="Baker D."/>
            <person name="Gharbi K."/>
            <person name="Hall N."/>
            <person name="Watson M."/>
            <person name="Adriaenssens E.M."/>
            <person name="Foster-Nyarko E."/>
            <person name="Jarju S."/>
            <person name="Secka A."/>
            <person name="Antonio M."/>
            <person name="Oren A."/>
            <person name="Chaudhuri R."/>
            <person name="La Ragione R.M."/>
            <person name="Hildebrand F."/>
            <person name="Pallen M.J."/>
        </authorList>
    </citation>
    <scope>NUCLEOTIDE SEQUENCE [LARGE SCALE GENOMIC DNA]</scope>
    <source>
        <strain evidence="4 5">Sa2CUA9</strain>
    </source>
</reference>
<dbReference type="NCBIfam" id="TIGR00026">
    <property type="entry name" value="hi_GC_TIGR00026"/>
    <property type="match status" value="1"/>
</dbReference>
<dbReference type="Pfam" id="PF04075">
    <property type="entry name" value="F420H2_quin_red"/>
    <property type="match status" value="1"/>
</dbReference>
<name>A0ABR8U0U5_9CELL</name>
<dbReference type="PANTHER" id="PTHR39428">
    <property type="entry name" value="F420H(2)-DEPENDENT QUINONE REDUCTASE RV1261C"/>
    <property type="match status" value="1"/>
</dbReference>
<dbReference type="PANTHER" id="PTHR39428:SF1">
    <property type="entry name" value="F420H(2)-DEPENDENT QUINONE REDUCTASE RV1261C"/>
    <property type="match status" value="1"/>
</dbReference>
<protein>
    <submittedName>
        <fullName evidence="4">Nitroreductase family deazaflavin-dependent oxidoreductase</fullName>
    </submittedName>
</protein>
<accession>A0ABR8U0U5</accession>
<sequence length="157" mass="16568">MPLSFNDQIIDEFRTNAGRVGGYFEGARLLLLTTTGARTGTRRTVPLGALPDGDRRVLVIASAGGAPQHPAWFHNLVAHPLVTVEDGLRTYEALATVLEGTERDTLFARAAASEPGWDAYQATARRTLPVVALEAPAPASSAGSTSDEAPRSVDSIA</sequence>
<evidence type="ECO:0000256" key="1">
    <source>
        <dbReference type="ARBA" id="ARBA00008710"/>
    </source>
</evidence>
<feature type="region of interest" description="Disordered" evidence="3">
    <location>
        <begin position="135"/>
        <end position="157"/>
    </location>
</feature>